<dbReference type="AlphaFoldDB" id="A0A316C719"/>
<reference evidence="2 3" key="1">
    <citation type="submission" date="2018-05" db="EMBL/GenBank/DDBJ databases">
        <title>Genomic Encyclopedia of Type Strains, Phase IV (KMG-IV): sequencing the most valuable type-strain genomes for metagenomic binning, comparative biology and taxonomic classification.</title>
        <authorList>
            <person name="Goeker M."/>
        </authorList>
    </citation>
    <scope>NUCLEOTIDE SEQUENCE [LARGE SCALE GENOMIC DNA]</scope>
    <source>
        <strain evidence="2 3">DSM 6986</strain>
    </source>
</reference>
<dbReference type="EMBL" id="QGGG01000003">
    <property type="protein sequence ID" value="PWJ85298.1"/>
    <property type="molecule type" value="Genomic_DNA"/>
</dbReference>
<protein>
    <submittedName>
        <fullName evidence="2">Uncharacterized protein</fullName>
    </submittedName>
</protein>
<gene>
    <name evidence="2" type="ORF">C7441_103154</name>
</gene>
<sequence>MNVSVTPFLRNALLLDAVASGATALLAIVGAPLLAPLLGLPQDLLFWAGVVLVPFVAFLLITARRQAVARLALIDIIGINALWVAASLGLLVSGLVSPNALGVAFVVVQAVAVALFAELQFIGLRRATAQAA</sequence>
<keyword evidence="1" id="KW-0812">Transmembrane</keyword>
<keyword evidence="1" id="KW-0472">Membrane</keyword>
<dbReference type="STRING" id="1192868.GCA_000304395_02629"/>
<dbReference type="OrthoDB" id="7570420at2"/>
<feature type="transmembrane region" description="Helical" evidence="1">
    <location>
        <begin position="102"/>
        <end position="124"/>
    </location>
</feature>
<feature type="transmembrane region" description="Helical" evidence="1">
    <location>
        <begin position="44"/>
        <end position="61"/>
    </location>
</feature>
<keyword evidence="1" id="KW-1133">Transmembrane helix</keyword>
<accession>A0A316C719</accession>
<feature type="transmembrane region" description="Helical" evidence="1">
    <location>
        <begin position="73"/>
        <end position="96"/>
    </location>
</feature>
<dbReference type="RefSeq" id="WP_109612045.1">
    <property type="nucleotide sequence ID" value="NZ_QGGG01000003.1"/>
</dbReference>
<evidence type="ECO:0000313" key="3">
    <source>
        <dbReference type="Proteomes" id="UP000245396"/>
    </source>
</evidence>
<keyword evidence="3" id="KW-1185">Reference proteome</keyword>
<comment type="caution">
    <text evidence="2">The sequence shown here is derived from an EMBL/GenBank/DDBJ whole genome shotgun (WGS) entry which is preliminary data.</text>
</comment>
<organism evidence="2 3">
    <name type="scientific">Pseudaminobacter salicylatoxidans</name>
    <dbReference type="NCBI Taxonomy" id="93369"/>
    <lineage>
        <taxon>Bacteria</taxon>
        <taxon>Pseudomonadati</taxon>
        <taxon>Pseudomonadota</taxon>
        <taxon>Alphaproteobacteria</taxon>
        <taxon>Hyphomicrobiales</taxon>
        <taxon>Phyllobacteriaceae</taxon>
        <taxon>Pseudaminobacter</taxon>
    </lineage>
</organism>
<dbReference type="Proteomes" id="UP000245396">
    <property type="component" value="Unassembled WGS sequence"/>
</dbReference>
<name>A0A316C719_PSESE</name>
<proteinExistence type="predicted"/>
<feature type="transmembrane region" description="Helical" evidence="1">
    <location>
        <begin position="12"/>
        <end position="38"/>
    </location>
</feature>
<evidence type="ECO:0000256" key="1">
    <source>
        <dbReference type="SAM" id="Phobius"/>
    </source>
</evidence>
<evidence type="ECO:0000313" key="2">
    <source>
        <dbReference type="EMBL" id="PWJ85298.1"/>
    </source>
</evidence>